<proteinExistence type="predicted"/>
<evidence type="ECO:0000313" key="2">
    <source>
        <dbReference type="EMBL" id="MDQ0547580.1"/>
    </source>
</evidence>
<feature type="domain" description="SprT-like" evidence="1">
    <location>
        <begin position="19"/>
        <end position="118"/>
    </location>
</feature>
<keyword evidence="2" id="KW-0687">Ribonucleoprotein</keyword>
<evidence type="ECO:0000259" key="1">
    <source>
        <dbReference type="Pfam" id="PF10263"/>
    </source>
</evidence>
<reference evidence="2" key="1">
    <citation type="submission" date="2023-07" db="EMBL/GenBank/DDBJ databases">
        <title>Genomic Encyclopedia of Type Strains, Phase IV (KMG-IV): sequencing the most valuable type-strain genomes for metagenomic binning, comparative biology and taxonomic classification.</title>
        <authorList>
            <person name="Goeker M."/>
        </authorList>
    </citation>
    <scope>NUCLEOTIDE SEQUENCE</scope>
    <source>
        <strain evidence="2">DSM 19569</strain>
    </source>
</reference>
<dbReference type="Pfam" id="PF10263">
    <property type="entry name" value="SprT-like"/>
    <property type="match status" value="1"/>
</dbReference>
<dbReference type="GO" id="GO:0006950">
    <property type="term" value="P:response to stress"/>
    <property type="evidence" value="ECO:0007669"/>
    <property type="project" value="UniProtKB-ARBA"/>
</dbReference>
<dbReference type="AlphaFoldDB" id="A0AAJ1TVB3"/>
<dbReference type="GO" id="GO:0005840">
    <property type="term" value="C:ribosome"/>
    <property type="evidence" value="ECO:0007669"/>
    <property type="project" value="UniProtKB-KW"/>
</dbReference>
<sequence length="216" mass="24027">MSRSPTDPTTRTYSGLTDAYAFFNARLFTGRLPACLITMQRKSKAYGYFAGRRFTTPDGVEVTDEIALNPRHFAERSTEATLATLVREMVHLQQAHFGTPSRPGYHNREWAELMRTVGLIPTATGEPGGKQTGQQVGHTIEPGGRFALACAELIEAQGFSVPYVELRNEAEREARERKAASKTRYTCPSCGANAWAKPGTRLACEVCHRSMEVRRR</sequence>
<gene>
    <name evidence="2" type="ORF">QO001_006539</name>
</gene>
<keyword evidence="2" id="KW-0689">Ribosomal protein</keyword>
<protein>
    <submittedName>
        <fullName evidence="2">Ribosomal protein S27AE</fullName>
    </submittedName>
</protein>
<dbReference type="InterPro" id="IPR006640">
    <property type="entry name" value="SprT-like_domain"/>
</dbReference>
<dbReference type="RefSeq" id="WP_127993405.1">
    <property type="nucleotide sequence ID" value="NZ_JAJALK010000034.1"/>
</dbReference>
<name>A0AAJ1TVB3_9HYPH</name>
<accession>A0AAJ1TVB3</accession>
<dbReference type="EMBL" id="JAUSWL010000031">
    <property type="protein sequence ID" value="MDQ0547580.1"/>
    <property type="molecule type" value="Genomic_DNA"/>
</dbReference>
<dbReference type="Proteomes" id="UP001223420">
    <property type="component" value="Unassembled WGS sequence"/>
</dbReference>
<comment type="caution">
    <text evidence="2">The sequence shown here is derived from an EMBL/GenBank/DDBJ whole genome shotgun (WGS) entry which is preliminary data.</text>
</comment>
<evidence type="ECO:0000313" key="3">
    <source>
        <dbReference type="Proteomes" id="UP001223420"/>
    </source>
</evidence>
<organism evidence="2 3">
    <name type="scientific">Methylobacterium brachiatum</name>
    <dbReference type="NCBI Taxonomy" id="269660"/>
    <lineage>
        <taxon>Bacteria</taxon>
        <taxon>Pseudomonadati</taxon>
        <taxon>Pseudomonadota</taxon>
        <taxon>Alphaproteobacteria</taxon>
        <taxon>Hyphomicrobiales</taxon>
        <taxon>Methylobacteriaceae</taxon>
        <taxon>Methylobacterium</taxon>
    </lineage>
</organism>